<feature type="transmembrane region" description="Helical" evidence="1">
    <location>
        <begin position="53"/>
        <end position="73"/>
    </location>
</feature>
<name>A0ABP9RAX8_9PSEU</name>
<gene>
    <name evidence="2" type="ORF">GCM10023321_77790</name>
</gene>
<keyword evidence="1" id="KW-1133">Transmembrane helix</keyword>
<proteinExistence type="predicted"/>
<protein>
    <submittedName>
        <fullName evidence="2">Uncharacterized protein</fullName>
    </submittedName>
</protein>
<dbReference type="Proteomes" id="UP001428817">
    <property type="component" value="Unassembled WGS sequence"/>
</dbReference>
<keyword evidence="1" id="KW-0812">Transmembrane</keyword>
<sequence length="104" mass="11018">MLALAGAVLFLIAAVIDLLQDPIQLNVVLKLVGFVLLALVLGGIGYTWSRLDVLALVAALLFLIALILEFTGYPATTDILLTTAGFILVSLFLAGVGPRTLRRV</sequence>
<evidence type="ECO:0000313" key="3">
    <source>
        <dbReference type="Proteomes" id="UP001428817"/>
    </source>
</evidence>
<organism evidence="2 3">
    <name type="scientific">Pseudonocardia eucalypti</name>
    <dbReference type="NCBI Taxonomy" id="648755"/>
    <lineage>
        <taxon>Bacteria</taxon>
        <taxon>Bacillati</taxon>
        <taxon>Actinomycetota</taxon>
        <taxon>Actinomycetes</taxon>
        <taxon>Pseudonocardiales</taxon>
        <taxon>Pseudonocardiaceae</taxon>
        <taxon>Pseudonocardia</taxon>
    </lineage>
</organism>
<keyword evidence="3" id="KW-1185">Reference proteome</keyword>
<evidence type="ECO:0000256" key="1">
    <source>
        <dbReference type="SAM" id="Phobius"/>
    </source>
</evidence>
<dbReference type="RefSeq" id="WP_185062040.1">
    <property type="nucleotide sequence ID" value="NZ_BAABJP010000062.1"/>
</dbReference>
<feature type="transmembrane region" description="Helical" evidence="1">
    <location>
        <begin position="28"/>
        <end position="46"/>
    </location>
</feature>
<reference evidence="3" key="1">
    <citation type="journal article" date="2019" name="Int. J. Syst. Evol. Microbiol.">
        <title>The Global Catalogue of Microorganisms (GCM) 10K type strain sequencing project: providing services to taxonomists for standard genome sequencing and annotation.</title>
        <authorList>
            <consortium name="The Broad Institute Genomics Platform"/>
            <consortium name="The Broad Institute Genome Sequencing Center for Infectious Disease"/>
            <person name="Wu L."/>
            <person name="Ma J."/>
        </authorList>
    </citation>
    <scope>NUCLEOTIDE SEQUENCE [LARGE SCALE GENOMIC DNA]</scope>
    <source>
        <strain evidence="3">JCM 18303</strain>
    </source>
</reference>
<feature type="transmembrane region" description="Helical" evidence="1">
    <location>
        <begin position="79"/>
        <end position="97"/>
    </location>
</feature>
<accession>A0ABP9RAX8</accession>
<evidence type="ECO:0000313" key="2">
    <source>
        <dbReference type="EMBL" id="GAA5174297.1"/>
    </source>
</evidence>
<comment type="caution">
    <text evidence="2">The sequence shown here is derived from an EMBL/GenBank/DDBJ whole genome shotgun (WGS) entry which is preliminary data.</text>
</comment>
<keyword evidence="1" id="KW-0472">Membrane</keyword>
<dbReference type="EMBL" id="BAABJP010000062">
    <property type="protein sequence ID" value="GAA5174297.1"/>
    <property type="molecule type" value="Genomic_DNA"/>
</dbReference>